<proteinExistence type="predicted"/>
<dbReference type="PROSITE" id="PS51060">
    <property type="entry name" value="PARP_ALPHA_HD"/>
    <property type="match status" value="1"/>
</dbReference>
<accession>A0A315AFG8</accession>
<keyword evidence="3" id="KW-0520">NAD</keyword>
<keyword evidence="1" id="KW-0328">Glycosyltransferase</keyword>
<dbReference type="GO" id="GO:1990404">
    <property type="term" value="F:NAD+-protein mono-ADP-ribosyltransferase activity"/>
    <property type="evidence" value="ECO:0007669"/>
    <property type="project" value="TreeGrafter"/>
</dbReference>
<reference evidence="5 6" key="1">
    <citation type="submission" date="2018-02" db="EMBL/GenBank/DDBJ databases">
        <title>Draft genome of wild Prunus yedoensis var. nudiflora.</title>
        <authorList>
            <person name="Baek S."/>
            <person name="Kim J.-H."/>
            <person name="Choi K."/>
            <person name="Kim G.-B."/>
            <person name="Cho A."/>
            <person name="Jang H."/>
            <person name="Shin C.-H."/>
            <person name="Yu H.-J."/>
            <person name="Mun J.-H."/>
        </authorList>
    </citation>
    <scope>NUCLEOTIDE SEQUENCE [LARGE SCALE GENOMIC DNA]</scope>
    <source>
        <strain evidence="6">cv. Jeju island</strain>
        <tissue evidence="5">Leaf</tissue>
    </source>
</reference>
<dbReference type="AlphaFoldDB" id="A0A315AFG8"/>
<dbReference type="Gene3D" id="1.20.142.10">
    <property type="entry name" value="Poly(ADP-ribose) polymerase, regulatory domain"/>
    <property type="match status" value="1"/>
</dbReference>
<name>A0A315AFG8_PRUYE</name>
<evidence type="ECO:0000256" key="2">
    <source>
        <dbReference type="ARBA" id="ARBA00022679"/>
    </source>
</evidence>
<keyword evidence="2" id="KW-0808">Transferase</keyword>
<dbReference type="GO" id="GO:0070212">
    <property type="term" value="P:protein poly-ADP-ribosylation"/>
    <property type="evidence" value="ECO:0007669"/>
    <property type="project" value="TreeGrafter"/>
</dbReference>
<evidence type="ECO:0000256" key="1">
    <source>
        <dbReference type="ARBA" id="ARBA00022676"/>
    </source>
</evidence>
<dbReference type="STRING" id="2094558.A0A315AFG8"/>
<dbReference type="InterPro" id="IPR036616">
    <property type="entry name" value="Poly(ADP-ribose)pol_reg_dom_sf"/>
</dbReference>
<dbReference type="Pfam" id="PF02877">
    <property type="entry name" value="PARP_reg"/>
    <property type="match status" value="1"/>
</dbReference>
<evidence type="ECO:0000313" key="6">
    <source>
        <dbReference type="Proteomes" id="UP000250321"/>
    </source>
</evidence>
<evidence type="ECO:0000313" key="5">
    <source>
        <dbReference type="EMBL" id="PQQ12966.1"/>
    </source>
</evidence>
<dbReference type="GO" id="GO:0005730">
    <property type="term" value="C:nucleolus"/>
    <property type="evidence" value="ECO:0007669"/>
    <property type="project" value="TreeGrafter"/>
</dbReference>
<feature type="domain" description="PARP alpha-helical" evidence="4">
    <location>
        <begin position="41"/>
        <end position="151"/>
    </location>
</feature>
<comment type="caution">
    <text evidence="5">The sequence shown here is derived from an EMBL/GenBank/DDBJ whole genome shotgun (WGS) entry which is preliminary data.</text>
</comment>
<dbReference type="GO" id="GO:0003950">
    <property type="term" value="F:NAD+ poly-ADP-ribosyltransferase activity"/>
    <property type="evidence" value="ECO:0007669"/>
    <property type="project" value="InterPro"/>
</dbReference>
<dbReference type="PANTHER" id="PTHR10459">
    <property type="entry name" value="DNA LIGASE"/>
    <property type="match status" value="1"/>
</dbReference>
<dbReference type="OrthoDB" id="429950at2759"/>
<organism evidence="5 6">
    <name type="scientific">Prunus yedoensis var. nudiflora</name>
    <dbReference type="NCBI Taxonomy" id="2094558"/>
    <lineage>
        <taxon>Eukaryota</taxon>
        <taxon>Viridiplantae</taxon>
        <taxon>Streptophyta</taxon>
        <taxon>Embryophyta</taxon>
        <taxon>Tracheophyta</taxon>
        <taxon>Spermatophyta</taxon>
        <taxon>Magnoliopsida</taxon>
        <taxon>eudicotyledons</taxon>
        <taxon>Gunneridae</taxon>
        <taxon>Pentapetalae</taxon>
        <taxon>rosids</taxon>
        <taxon>fabids</taxon>
        <taxon>Rosales</taxon>
        <taxon>Rosaceae</taxon>
        <taxon>Amygdaloideae</taxon>
        <taxon>Amygdaleae</taxon>
        <taxon>Prunus</taxon>
    </lineage>
</organism>
<evidence type="ECO:0000259" key="4">
    <source>
        <dbReference type="PROSITE" id="PS51060"/>
    </source>
</evidence>
<dbReference type="EMBL" id="PJQY01000320">
    <property type="protein sequence ID" value="PQQ12966.1"/>
    <property type="molecule type" value="Genomic_DNA"/>
</dbReference>
<dbReference type="InterPro" id="IPR050800">
    <property type="entry name" value="ARTD/PARP"/>
</dbReference>
<gene>
    <name evidence="5" type="ORF">Pyn_36630</name>
</gene>
<dbReference type="InterPro" id="IPR004102">
    <property type="entry name" value="Poly(ADP-ribose)pol_reg_dom"/>
</dbReference>
<keyword evidence="6" id="KW-1185">Reference proteome</keyword>
<dbReference type="GO" id="GO:0006302">
    <property type="term" value="P:double-strand break repair"/>
    <property type="evidence" value="ECO:0007669"/>
    <property type="project" value="TreeGrafter"/>
</dbReference>
<dbReference type="PANTHER" id="PTHR10459:SF106">
    <property type="entry name" value="PROTEIN ADP-RIBOSYLTRANSFERASE PARP3"/>
    <property type="match status" value="1"/>
</dbReference>
<evidence type="ECO:0000256" key="3">
    <source>
        <dbReference type="ARBA" id="ARBA00023027"/>
    </source>
</evidence>
<protein>
    <recommendedName>
        <fullName evidence="4">PARP alpha-helical domain-containing protein</fullName>
    </recommendedName>
</protein>
<dbReference type="Proteomes" id="UP000250321">
    <property type="component" value="Unassembled WGS sequence"/>
</dbReference>
<dbReference type="SUPFAM" id="SSF47587">
    <property type="entry name" value="Domain of poly(ADP-ribose) polymerase"/>
    <property type="match status" value="1"/>
</dbReference>
<sequence length="151" mass="17156">MGKRKENPKEAIEVLPIDMDDGVDVRHGGLGLHQLGVAATHCKLEPMVANFMKVLCSQEIYKYALMEMGYDPPELPMGMLSDAHLKRCEEVLQKFVETLKSMKDTGPKAEAVWSDFSQRWFTLMHSTGLLSSRTFRNLQIMLQLHSRLFGT</sequence>